<name>U9TBA5_RHIID</name>
<sequence>MNSQGQFSDSGNNQHPFISASYNLQDTPVSSHEKQESSTTPSENVSQSPYFQSQPTSISRENINTHNQRCNHWREADNLCIFYIWTSSHKRSRKNFAMASD</sequence>
<evidence type="ECO:0000313" key="2">
    <source>
        <dbReference type="EMBL" id="ESA04697.1"/>
    </source>
</evidence>
<dbReference type="HOGENOM" id="CLU_2293165_0_0_1"/>
<feature type="compositionally biased region" description="Polar residues" evidence="1">
    <location>
        <begin position="1"/>
        <end position="30"/>
    </location>
</feature>
<organism evidence="2">
    <name type="scientific">Rhizophagus irregularis (strain DAOM 181602 / DAOM 197198 / MUCL 43194)</name>
    <name type="common">Arbuscular mycorrhizal fungus</name>
    <name type="synonym">Glomus intraradices</name>
    <dbReference type="NCBI Taxonomy" id="747089"/>
    <lineage>
        <taxon>Eukaryota</taxon>
        <taxon>Fungi</taxon>
        <taxon>Fungi incertae sedis</taxon>
        <taxon>Mucoromycota</taxon>
        <taxon>Glomeromycotina</taxon>
        <taxon>Glomeromycetes</taxon>
        <taxon>Glomerales</taxon>
        <taxon>Glomeraceae</taxon>
        <taxon>Rhizophagus</taxon>
    </lineage>
</organism>
<accession>U9TBA5</accession>
<dbReference type="AlphaFoldDB" id="U9TBA5"/>
<feature type="compositionally biased region" description="Polar residues" evidence="1">
    <location>
        <begin position="37"/>
        <end position="63"/>
    </location>
</feature>
<feature type="region of interest" description="Disordered" evidence="1">
    <location>
        <begin position="1"/>
        <end position="63"/>
    </location>
</feature>
<gene>
    <name evidence="2" type="ORF">GLOINDRAFT_85207</name>
</gene>
<reference evidence="2" key="1">
    <citation type="submission" date="2013-07" db="EMBL/GenBank/DDBJ databases">
        <title>The genome of an arbuscular mycorrhizal fungus provides insights into the evolution of the oldest plant symbiosis.</title>
        <authorList>
            <consortium name="DOE Joint Genome Institute"/>
            <person name="Tisserant E."/>
            <person name="Malbreil M."/>
            <person name="Kuo A."/>
            <person name="Kohler A."/>
            <person name="Symeonidi A."/>
            <person name="Balestrini R."/>
            <person name="Charron P."/>
            <person name="Duensing N."/>
            <person name="Frei-dit-Frey N."/>
            <person name="Gianinazzi-Pearson V."/>
            <person name="Gilbert B."/>
            <person name="Handa Y."/>
            <person name="Hijri M."/>
            <person name="Kaul R."/>
            <person name="Kawaguchi M."/>
            <person name="Krajinski F."/>
            <person name="Lammers P."/>
            <person name="Lapierre D."/>
            <person name="Masclaux F.G."/>
            <person name="Murat C."/>
            <person name="Morin E."/>
            <person name="Ndikumana S."/>
            <person name="Pagni M."/>
            <person name="Petitpierre D."/>
            <person name="Requena N."/>
            <person name="Rosikiewicz P."/>
            <person name="Riley R."/>
            <person name="Saito K."/>
            <person name="San Clemente H."/>
            <person name="Shapiro H."/>
            <person name="van Tuinen D."/>
            <person name="Becard G."/>
            <person name="Bonfante P."/>
            <person name="Paszkowski U."/>
            <person name="Shachar-Hill Y."/>
            <person name="Young J.P."/>
            <person name="Sanders I.R."/>
            <person name="Henrissat B."/>
            <person name="Rensing S.A."/>
            <person name="Grigoriev I.V."/>
            <person name="Corradi N."/>
            <person name="Roux C."/>
            <person name="Martin F."/>
        </authorList>
    </citation>
    <scope>NUCLEOTIDE SEQUENCE</scope>
    <source>
        <strain evidence="2">DAOM 197198</strain>
    </source>
</reference>
<dbReference type="EMBL" id="KI294105">
    <property type="protein sequence ID" value="ESA04697.1"/>
    <property type="molecule type" value="Genomic_DNA"/>
</dbReference>
<evidence type="ECO:0000256" key="1">
    <source>
        <dbReference type="SAM" id="MobiDB-lite"/>
    </source>
</evidence>
<proteinExistence type="predicted"/>
<protein>
    <submittedName>
        <fullName evidence="2">Uncharacterized protein</fullName>
    </submittedName>
</protein>